<feature type="compositionally biased region" description="Low complexity" evidence="1">
    <location>
        <begin position="386"/>
        <end position="412"/>
    </location>
</feature>
<feature type="region of interest" description="Disordered" evidence="1">
    <location>
        <begin position="1045"/>
        <end position="1082"/>
    </location>
</feature>
<dbReference type="EMBL" id="SJPV01000014">
    <property type="protein sequence ID" value="TWU31938.1"/>
    <property type="molecule type" value="Genomic_DNA"/>
</dbReference>
<name>A0A5C6D569_9BACT</name>
<accession>A0A5C6D569</accession>
<evidence type="ECO:0000256" key="1">
    <source>
        <dbReference type="SAM" id="MobiDB-lite"/>
    </source>
</evidence>
<dbReference type="OrthoDB" id="218834at2"/>
<evidence type="ECO:0000256" key="2">
    <source>
        <dbReference type="SAM" id="Phobius"/>
    </source>
</evidence>
<feature type="compositionally biased region" description="Polar residues" evidence="1">
    <location>
        <begin position="326"/>
        <end position="341"/>
    </location>
</feature>
<evidence type="ECO:0000313" key="3">
    <source>
        <dbReference type="EMBL" id="TWU31938.1"/>
    </source>
</evidence>
<feature type="region of interest" description="Disordered" evidence="1">
    <location>
        <begin position="310"/>
        <end position="436"/>
    </location>
</feature>
<sequence>MSNSSVYSERKSWRQTQSSGGNRWIGRILFTLIALLLLAWLVYFWLRRQPARELRAFLIQPGSLDGDVIMPTMYGASATEAIVTNLKAVEINGTAASIQEQLQSTTELKERLSDSDDCVLVIVRGYLLAGPDGEPMIACSDLQPGTESDTPKGLLPLTELLAPMAADAPAQFTGTRLVVLDIEPFATLPRLGQSDDQAFANLSNVVANLKGPDVDSLWVMVTRGPLQNVGWNTEANLPISTATLIDALGGEANFNDDYEISLDELCNYMAARYKRLEQRGDAECPQIMMLRGGIGRITKQSEIEKVWITSSMPAVEPEPIDDTETNDQSPQKNVDGTTDNPTGDAASDSVSMQIRPVRYQTPIKPPPALGADEQPDTARPAADGTASGPAQAAGGPAQAAGGPAQAAGDASGTPETSADTMTDSEVPEATSSPNSFWDYRDWLETNSTFDRPHPIAIAPQLWQRLIVEILHADIETLDPNADQSKVDRLVQTTNDLGLLIRSVESARNQTIDQTGDPSDYSDVLVLELASRWRTARPSNPIVDEQVRAANELQLVIAVARSRLYSRLLYREQAILSKSPSLADDFDWPKTLTEAEHLLAEQNAQPSGNHVDVTEMQEQTRLIRSLITQSDSEVQEKIANLLEQFGRVDEGNSWPVIRRAQAWLRSPLPSGKLRRKIIEKLAATRIERVDTQSIEIRIASSELSAQTPPNAIVSNQLLPLKRDYSRFVALEPGSQRELPDVKSYTLLSDHLRAADSGFRNHFAAALRIAPSDADAEDHLSPIIHRVVAAPRVRDPKARILDASDRPIQNNELTMQATMDSLQVEVQPDSDRTSSYRIIARQRQLDQLGFSKPPLELTWRAGSGVQKTATDDTITLTVSARDTGVARLDLRALRERDESSSATQVAIRIEPIDQAMDPALKQLESTRVLGVRLPQSDQVRVAVMTEGLSKEVVSGNDNLAGGVWLRTFASRRTSFSLSLFNESGRPARARVWLLKLKNPFVGEKISAYWPDLLAHRIGALESPLLNANGRVDARVLSGAQVLKGPAELSLGSGEERTPLTWNPPPSADSATAANATAASPPANVTDVDVSHGMALVVRLLDESGNAKPGNDEIVWLIPRPWSPEDYVEITSLQFRAGEVTVDATLKSKIDGDQSLDEIPEIKMTPVTVRWTQDDQWDRFERDSTGPRREQSILLSPGTIARRMEVLVPNRNETNVRLDVDGWPRAIRRAISHHEGGRGNTRTRWDTIDFSSVSIDYGDTPTSLSADDLPISATTVYFPSRVFFRGNGQSLTTVISADLSADLYEDRSTPEIRLLVDSHTQRRYWTDRIVSTLANSIGDGGQIELTTDVNDLTEVWTSEAKRADDQISFQAEIQIKDEVKRSAFELTLDTTPPQVQRPRPSNFNTPYLGESVTWNVDCADVIRNNASSGISRVVVGVDQNGDGKPDTNDRTFVSEQANNLPRIPRALRTFTPEKVGRFAIAVQAWDAVGLASQGASDAVDVKARPPKPKPAPASAEMNAQANPPAGAKPLVAAPPMLGRIKGRIESRSAMRGKLVLSPAPDKIRPGDTIEVGGANPAFDFSNVPAGEYTLTFQGTVNNSTRTYVWSGLKIDVAGGKPSLSLSPAAAESK</sequence>
<feature type="transmembrane region" description="Helical" evidence="2">
    <location>
        <begin position="24"/>
        <end position="46"/>
    </location>
</feature>
<organism evidence="3 4">
    <name type="scientific">Novipirellula artificiosorum</name>
    <dbReference type="NCBI Taxonomy" id="2528016"/>
    <lineage>
        <taxon>Bacteria</taxon>
        <taxon>Pseudomonadati</taxon>
        <taxon>Planctomycetota</taxon>
        <taxon>Planctomycetia</taxon>
        <taxon>Pirellulales</taxon>
        <taxon>Pirellulaceae</taxon>
        <taxon>Novipirellula</taxon>
    </lineage>
</organism>
<feature type="region of interest" description="Disordered" evidence="1">
    <location>
        <begin position="1496"/>
        <end position="1529"/>
    </location>
</feature>
<keyword evidence="2" id="KW-1133">Transmembrane helix</keyword>
<protein>
    <submittedName>
        <fullName evidence="3">Uncharacterized protein</fullName>
    </submittedName>
</protein>
<reference evidence="3 4" key="1">
    <citation type="submission" date="2019-02" db="EMBL/GenBank/DDBJ databases">
        <title>Deep-cultivation of Planctomycetes and their phenomic and genomic characterization uncovers novel biology.</title>
        <authorList>
            <person name="Wiegand S."/>
            <person name="Jogler M."/>
            <person name="Boedeker C."/>
            <person name="Pinto D."/>
            <person name="Vollmers J."/>
            <person name="Rivas-Marin E."/>
            <person name="Kohn T."/>
            <person name="Peeters S.H."/>
            <person name="Heuer A."/>
            <person name="Rast P."/>
            <person name="Oberbeckmann S."/>
            <person name="Bunk B."/>
            <person name="Jeske O."/>
            <person name="Meyerdierks A."/>
            <person name="Storesund J.E."/>
            <person name="Kallscheuer N."/>
            <person name="Luecker S."/>
            <person name="Lage O.M."/>
            <person name="Pohl T."/>
            <person name="Merkel B.J."/>
            <person name="Hornburger P."/>
            <person name="Mueller R.-W."/>
            <person name="Bruemmer F."/>
            <person name="Labrenz M."/>
            <person name="Spormann A.M."/>
            <person name="Op Den Camp H."/>
            <person name="Overmann J."/>
            <person name="Amann R."/>
            <person name="Jetten M.S.M."/>
            <person name="Mascher T."/>
            <person name="Medema M.H."/>
            <person name="Devos D.P."/>
            <person name="Kaster A.-K."/>
            <person name="Ovreas L."/>
            <person name="Rohde M."/>
            <person name="Galperin M.Y."/>
            <person name="Jogler C."/>
        </authorList>
    </citation>
    <scope>NUCLEOTIDE SEQUENCE [LARGE SCALE GENOMIC DNA]</scope>
    <source>
        <strain evidence="3 4">Poly41</strain>
    </source>
</reference>
<keyword evidence="2" id="KW-0472">Membrane</keyword>
<comment type="caution">
    <text evidence="3">The sequence shown here is derived from an EMBL/GenBank/DDBJ whole genome shotgun (WGS) entry which is preliminary data.</text>
</comment>
<gene>
    <name evidence="3" type="ORF">Poly41_58260</name>
</gene>
<dbReference type="Proteomes" id="UP000319143">
    <property type="component" value="Unassembled WGS sequence"/>
</dbReference>
<keyword evidence="2" id="KW-0812">Transmembrane</keyword>
<proteinExistence type="predicted"/>
<evidence type="ECO:0000313" key="4">
    <source>
        <dbReference type="Proteomes" id="UP000319143"/>
    </source>
</evidence>
<feature type="compositionally biased region" description="Polar residues" evidence="1">
    <location>
        <begin position="413"/>
        <end position="435"/>
    </location>
</feature>
<feature type="compositionally biased region" description="Low complexity" evidence="1">
    <location>
        <begin position="1065"/>
        <end position="1081"/>
    </location>
</feature>
<keyword evidence="4" id="KW-1185">Reference proteome</keyword>